<dbReference type="SUPFAM" id="SSF52540">
    <property type="entry name" value="P-loop containing nucleoside triphosphate hydrolases"/>
    <property type="match status" value="1"/>
</dbReference>
<dbReference type="Gene3D" id="2.30.30.940">
    <property type="match status" value="1"/>
</dbReference>
<evidence type="ECO:0000313" key="1">
    <source>
        <dbReference type="EMBL" id="BBX54449.1"/>
    </source>
</evidence>
<protein>
    <recommendedName>
        <fullName evidence="3">UvrD-like helicase C-terminal domain-containing protein</fullName>
    </recommendedName>
</protein>
<dbReference type="AlphaFoldDB" id="A0A6N4VJB2"/>
<organism evidence="1 2">
    <name type="scientific">Mycolicibacterium poriferae</name>
    <dbReference type="NCBI Taxonomy" id="39694"/>
    <lineage>
        <taxon>Bacteria</taxon>
        <taxon>Bacillati</taxon>
        <taxon>Actinomycetota</taxon>
        <taxon>Actinomycetes</taxon>
        <taxon>Mycobacteriales</taxon>
        <taxon>Mycobacteriaceae</taxon>
        <taxon>Mycolicibacterium</taxon>
    </lineage>
</organism>
<proteinExistence type="predicted"/>
<dbReference type="Gene3D" id="3.40.50.300">
    <property type="entry name" value="P-loop containing nucleotide triphosphate hydrolases"/>
    <property type="match status" value="1"/>
</dbReference>
<dbReference type="InterPro" id="IPR027417">
    <property type="entry name" value="P-loop_NTPase"/>
</dbReference>
<dbReference type="KEGG" id="mpof:MPOR_54750"/>
<sequence length="177" mass="19304">MHPGAEHPVGQAVDQVRNGNRWRVAGIDEKTNRVAAERLTDKARVVFDGDYLRQNVTLGYAVTVHSAQGVTVGNKTTPGVCHSILADTSSRAMAYVGMTRAKDENHAYVYQRISGEADHEHSRLVAGADIHVLRRGNKWAAAHHFRTILANDDRPAPCTPKLNAPNVTYSPNPSATC</sequence>
<name>A0A6N4VJB2_9MYCO</name>
<keyword evidence="1" id="KW-0614">Plasmid</keyword>
<dbReference type="CDD" id="cd18809">
    <property type="entry name" value="SF1_C_RecD"/>
    <property type="match status" value="1"/>
</dbReference>
<evidence type="ECO:0008006" key="3">
    <source>
        <dbReference type="Google" id="ProtNLM"/>
    </source>
</evidence>
<evidence type="ECO:0000313" key="2">
    <source>
        <dbReference type="Proteomes" id="UP000466785"/>
    </source>
</evidence>
<accession>A0A6N4VJB2</accession>
<gene>
    <name evidence="1" type="ORF">MPOR_54750</name>
</gene>
<keyword evidence="2" id="KW-1185">Reference proteome</keyword>
<dbReference type="Proteomes" id="UP000466785">
    <property type="component" value="Plasmid pJCM12603"/>
</dbReference>
<dbReference type="EMBL" id="AP022571">
    <property type="protein sequence ID" value="BBX54449.1"/>
    <property type="molecule type" value="Genomic_DNA"/>
</dbReference>
<geneLocation type="plasmid" evidence="2">
    <name>pjcm12603 dna</name>
</geneLocation>
<reference evidence="1 2" key="1">
    <citation type="journal article" date="2019" name="Emerg. Microbes Infect.">
        <title>Comprehensive subspecies identification of 175 nontuberculous mycobacteria species based on 7547 genomic profiles.</title>
        <authorList>
            <person name="Matsumoto Y."/>
            <person name="Kinjo T."/>
            <person name="Motooka D."/>
            <person name="Nabeya D."/>
            <person name="Jung N."/>
            <person name="Uechi K."/>
            <person name="Horii T."/>
            <person name="Iida T."/>
            <person name="Fujita J."/>
            <person name="Nakamura S."/>
        </authorList>
    </citation>
    <scope>NUCLEOTIDE SEQUENCE [LARGE SCALE GENOMIC DNA]</scope>
    <source>
        <strain evidence="1 2">JCM 12603</strain>
        <plasmid evidence="2">pjcm12603 dna</plasmid>
    </source>
</reference>